<evidence type="ECO:0000313" key="11">
    <source>
        <dbReference type="Proteomes" id="UP000326924"/>
    </source>
</evidence>
<comment type="caution">
    <text evidence="7">Lacks conserved residue(s) required for the propagation of feature annotation.</text>
</comment>
<accession>A0A5J5F3T9</accession>
<evidence type="ECO:0000256" key="2">
    <source>
        <dbReference type="ARBA" id="ARBA00005550"/>
    </source>
</evidence>
<dbReference type="PANTHER" id="PTHR40021">
    <property type="entry name" value="DEFECT AT LOW TEMPERATURE PROTEIN 1"/>
    <property type="match status" value="1"/>
</dbReference>
<evidence type="ECO:0000256" key="4">
    <source>
        <dbReference type="ARBA" id="ARBA00022692"/>
    </source>
</evidence>
<feature type="region of interest" description="Disordered" evidence="8">
    <location>
        <begin position="246"/>
        <end position="271"/>
    </location>
</feature>
<keyword evidence="9" id="KW-0732">Signal</keyword>
<feature type="signal peptide" evidence="9">
    <location>
        <begin position="1"/>
        <end position="35"/>
    </location>
</feature>
<name>A0A5J5F3T9_9PEZI</name>
<organism evidence="10 11">
    <name type="scientific">Sphaerosporella brunnea</name>
    <dbReference type="NCBI Taxonomy" id="1250544"/>
    <lineage>
        <taxon>Eukaryota</taxon>
        <taxon>Fungi</taxon>
        <taxon>Dikarya</taxon>
        <taxon>Ascomycota</taxon>
        <taxon>Pezizomycotina</taxon>
        <taxon>Pezizomycetes</taxon>
        <taxon>Pezizales</taxon>
        <taxon>Pyronemataceae</taxon>
        <taxon>Sphaerosporella</taxon>
    </lineage>
</organism>
<gene>
    <name evidence="7" type="primary">DLT1</name>
    <name evidence="10" type="ORF">FN846DRAFT_936967</name>
</gene>
<keyword evidence="11" id="KW-1185">Reference proteome</keyword>
<comment type="caution">
    <text evidence="10">The sequence shown here is derived from an EMBL/GenBank/DDBJ whole genome shotgun (WGS) entry which is preliminary data.</text>
</comment>
<evidence type="ECO:0000256" key="5">
    <source>
        <dbReference type="ARBA" id="ARBA00022989"/>
    </source>
</evidence>
<protein>
    <recommendedName>
        <fullName evidence="3 7">Defect at low temperature protein 1</fullName>
    </recommendedName>
</protein>
<evidence type="ECO:0000256" key="6">
    <source>
        <dbReference type="ARBA" id="ARBA00023136"/>
    </source>
</evidence>
<comment type="function">
    <text evidence="1 7">Required for growth under high-pressure and low-temperature conditions.</text>
</comment>
<dbReference type="PANTHER" id="PTHR40021:SF1">
    <property type="entry name" value="DEFECT AT LOW TEMPERATURE PROTEIN 1"/>
    <property type="match status" value="1"/>
</dbReference>
<dbReference type="AlphaFoldDB" id="A0A5J5F3T9"/>
<feature type="chain" id="PRO_5023892991" description="Defect at low temperature protein 1" evidence="9">
    <location>
        <begin position="36"/>
        <end position="363"/>
    </location>
</feature>
<feature type="transmembrane region" description="Helical" evidence="7">
    <location>
        <begin position="51"/>
        <end position="69"/>
    </location>
</feature>
<evidence type="ECO:0000313" key="10">
    <source>
        <dbReference type="EMBL" id="KAA8911016.1"/>
    </source>
</evidence>
<dbReference type="OrthoDB" id="4096362at2759"/>
<evidence type="ECO:0000256" key="7">
    <source>
        <dbReference type="RuleBase" id="RU367100"/>
    </source>
</evidence>
<evidence type="ECO:0000256" key="3">
    <source>
        <dbReference type="ARBA" id="ARBA00021353"/>
    </source>
</evidence>
<keyword evidence="5 7" id="KW-1133">Transmembrane helix</keyword>
<evidence type="ECO:0000256" key="9">
    <source>
        <dbReference type="SAM" id="SignalP"/>
    </source>
</evidence>
<dbReference type="InterPro" id="IPR038869">
    <property type="entry name" value="DLT1"/>
</dbReference>
<keyword evidence="6 7" id="KW-0472">Membrane</keyword>
<evidence type="ECO:0000256" key="1">
    <source>
        <dbReference type="ARBA" id="ARBA00002489"/>
    </source>
</evidence>
<dbReference type="FunCoup" id="A0A5J5F3T9">
    <property type="interactions" value="4"/>
</dbReference>
<dbReference type="EMBL" id="VXIS01000040">
    <property type="protein sequence ID" value="KAA8911016.1"/>
    <property type="molecule type" value="Genomic_DNA"/>
</dbReference>
<dbReference type="GO" id="GO:0016020">
    <property type="term" value="C:membrane"/>
    <property type="evidence" value="ECO:0007669"/>
    <property type="project" value="UniProtKB-SubCell"/>
</dbReference>
<comment type="subcellular location">
    <subcellularLocation>
        <location evidence="7">Membrane</location>
        <topology evidence="7">Multi-pass membrane protein</topology>
    </subcellularLocation>
</comment>
<comment type="similarity">
    <text evidence="2 7">Belongs to the DLT1 family.</text>
</comment>
<reference evidence="10 11" key="1">
    <citation type="submission" date="2019-09" db="EMBL/GenBank/DDBJ databases">
        <title>Draft genome of the ectomycorrhizal ascomycete Sphaerosporella brunnea.</title>
        <authorList>
            <consortium name="DOE Joint Genome Institute"/>
            <person name="Benucci G.M."/>
            <person name="Marozzi G."/>
            <person name="Antonielli L."/>
            <person name="Sanchez S."/>
            <person name="Marco P."/>
            <person name="Wang X."/>
            <person name="Falini L.B."/>
            <person name="Barry K."/>
            <person name="Haridas S."/>
            <person name="Lipzen A."/>
            <person name="Labutti K."/>
            <person name="Grigoriev I.V."/>
            <person name="Murat C."/>
            <person name="Martin F."/>
            <person name="Albertini E."/>
            <person name="Donnini D."/>
            <person name="Bonito G."/>
        </authorList>
    </citation>
    <scope>NUCLEOTIDE SEQUENCE [LARGE SCALE GENOMIC DNA]</scope>
    <source>
        <strain evidence="10 11">Sb_GMNB300</strain>
    </source>
</reference>
<dbReference type="InParanoid" id="A0A5J5F3T9"/>
<dbReference type="Proteomes" id="UP000326924">
    <property type="component" value="Unassembled WGS sequence"/>
</dbReference>
<evidence type="ECO:0000256" key="8">
    <source>
        <dbReference type="SAM" id="MobiDB-lite"/>
    </source>
</evidence>
<keyword evidence="4 7" id="KW-0812">Transmembrane</keyword>
<sequence>MPRFKFTVFHLFYSTTFTLLSLLLLALILVPPSDAIQQTLRKGKRQIYNPFLIAGVYVLTAVLAIILYTGRMYTVRRLLADIPKPLPPVSRNQLPKRIHAAVTRGASRSAAIALQARPKQGGGVWGEINHPGWAPPGGDLGGVEYMEILEELPGLVEREAEQRVRERQVVHRPVGMTFKGWVENLVTMEIAPRTQADEFVVLYERARFRRRGVGIAEREFRELMRALKGLLEGIRNGGDVWRNAGDAESTGGSVRRDPQFSTQQFPPPQPQFSMPNYGGAGYETSSSVDYGSGYTPYEGEGYTPERVNTMESFTPERINIAGSAVRTATGVGVMRPHRHVSSISGASGETFEMDSMTGRRGDG</sequence>
<proteinExistence type="inferred from homology"/>